<protein>
    <recommendedName>
        <fullName evidence="4">Flagellar FliJ protein</fullName>
    </recommendedName>
</protein>
<accession>A0ABV5E5L7</accession>
<sequence>MFGLTTTRRLRAELAAAKAETDRQRARATQAEERADTAEFNRGQILTQLAATEDKRRRLARWLAEEKTANRRLHDRTVELGRRLTSLAESDPEYAAQLEHRVTRLRTVGARVLAAYHRERRRANGLQARLDDALGLNTSGVLAGRNWQATREDGGRKRMGVS</sequence>
<dbReference type="Proteomes" id="UP001585080">
    <property type="component" value="Unassembled WGS sequence"/>
</dbReference>
<evidence type="ECO:0000313" key="3">
    <source>
        <dbReference type="Proteomes" id="UP001585080"/>
    </source>
</evidence>
<gene>
    <name evidence="2" type="ORF">VSS16_05275</name>
</gene>
<feature type="coiled-coil region" evidence="1">
    <location>
        <begin position="7"/>
        <end position="34"/>
    </location>
</feature>
<comment type="caution">
    <text evidence="2">The sequence shown here is derived from an EMBL/GenBank/DDBJ whole genome shotgun (WGS) entry which is preliminary data.</text>
</comment>
<evidence type="ECO:0000256" key="1">
    <source>
        <dbReference type="SAM" id="Coils"/>
    </source>
</evidence>
<dbReference type="RefSeq" id="WP_376731127.1">
    <property type="nucleotide sequence ID" value="NZ_JAYMRP010000003.1"/>
</dbReference>
<evidence type="ECO:0008006" key="4">
    <source>
        <dbReference type="Google" id="ProtNLM"/>
    </source>
</evidence>
<proteinExistence type="predicted"/>
<organism evidence="2 3">
    <name type="scientific">Streptomyces broussonetiae</name>
    <dbReference type="NCBI Taxonomy" id="2686304"/>
    <lineage>
        <taxon>Bacteria</taxon>
        <taxon>Bacillati</taxon>
        <taxon>Actinomycetota</taxon>
        <taxon>Actinomycetes</taxon>
        <taxon>Kitasatosporales</taxon>
        <taxon>Streptomycetaceae</taxon>
        <taxon>Streptomyces</taxon>
    </lineage>
</organism>
<keyword evidence="3" id="KW-1185">Reference proteome</keyword>
<name>A0ABV5E5L7_9ACTN</name>
<evidence type="ECO:0000313" key="2">
    <source>
        <dbReference type="EMBL" id="MFB8772146.1"/>
    </source>
</evidence>
<keyword evidence="1" id="KW-0175">Coiled coil</keyword>
<reference evidence="2 3" key="1">
    <citation type="submission" date="2024-01" db="EMBL/GenBank/DDBJ databases">
        <title>Genome mining of biosynthetic gene clusters to explore secondary metabolites of Streptomyces sp.</title>
        <authorList>
            <person name="Baig A."/>
            <person name="Ajitkumar Shintre N."/>
            <person name="Kumar H."/>
            <person name="Anbarasu A."/>
            <person name="Ramaiah S."/>
        </authorList>
    </citation>
    <scope>NUCLEOTIDE SEQUENCE [LARGE SCALE GENOMIC DNA]</scope>
    <source>
        <strain evidence="2 3">A57</strain>
    </source>
</reference>
<dbReference type="EMBL" id="JAYMRP010000003">
    <property type="protein sequence ID" value="MFB8772146.1"/>
    <property type="molecule type" value="Genomic_DNA"/>
</dbReference>